<evidence type="ECO:0000313" key="3">
    <source>
        <dbReference type="Proteomes" id="UP000003803"/>
    </source>
</evidence>
<reference evidence="2" key="1">
    <citation type="submission" date="2007-11" db="EMBL/GenBank/DDBJ databases">
        <authorList>
            <person name="Fulton L."/>
            <person name="Clifton S."/>
            <person name="Fulton B."/>
            <person name="Xu J."/>
            <person name="Minx P."/>
            <person name="Pepin K.H."/>
            <person name="Johnson M."/>
            <person name="Thiruvilangam P."/>
            <person name="Bhonagiri V."/>
            <person name="Nash W.E."/>
            <person name="Mardis E.R."/>
            <person name="Wilson R.K."/>
        </authorList>
    </citation>
    <scope>NUCLEOTIDE SEQUENCE [LARGE SCALE GENOMIC DNA]</scope>
    <source>
        <strain evidence="2">DSM 17241</strain>
    </source>
</reference>
<comment type="caution">
    <text evidence="2">The sequence shown here is derived from an EMBL/GenBank/DDBJ whole genome shotgun (WGS) entry which is preliminary data.</text>
</comment>
<dbReference type="EMBL" id="ABGD02000014">
    <property type="protein sequence ID" value="EDS11191.1"/>
    <property type="molecule type" value="Genomic_DNA"/>
</dbReference>
<reference evidence="2" key="2">
    <citation type="submission" date="2013-09" db="EMBL/GenBank/DDBJ databases">
        <title>Draft genome sequence of Anaerotruncus colihominis(DSM 17241).</title>
        <authorList>
            <person name="Sudarsanam P."/>
            <person name="Ley R."/>
            <person name="Guruge J."/>
            <person name="Turnbaugh P.J."/>
            <person name="Mahowald M."/>
            <person name="Liep D."/>
            <person name="Gordon J."/>
        </authorList>
    </citation>
    <scope>NUCLEOTIDE SEQUENCE</scope>
    <source>
        <strain evidence="2">DSM 17241</strain>
    </source>
</reference>
<evidence type="ECO:0000313" key="2">
    <source>
        <dbReference type="EMBL" id="EDS11191.1"/>
    </source>
</evidence>
<organism evidence="2 3">
    <name type="scientific">Anaerotruncus colihominis DSM 17241</name>
    <dbReference type="NCBI Taxonomy" id="445972"/>
    <lineage>
        <taxon>Bacteria</taxon>
        <taxon>Bacillati</taxon>
        <taxon>Bacillota</taxon>
        <taxon>Clostridia</taxon>
        <taxon>Eubacteriales</taxon>
        <taxon>Oscillospiraceae</taxon>
        <taxon>Anaerotruncus</taxon>
    </lineage>
</organism>
<proteinExistence type="predicted"/>
<feature type="region of interest" description="Disordered" evidence="1">
    <location>
        <begin position="1"/>
        <end position="30"/>
    </location>
</feature>
<dbReference type="Proteomes" id="UP000003803">
    <property type="component" value="Unassembled WGS sequence"/>
</dbReference>
<protein>
    <submittedName>
        <fullName evidence="2">Uncharacterized protein</fullName>
    </submittedName>
</protein>
<gene>
    <name evidence="2" type="ORF">ANACOL_01811</name>
</gene>
<dbReference type="AlphaFoldDB" id="B0PAL2"/>
<accession>B0PAL2</accession>
<name>B0PAL2_9FIRM</name>
<feature type="compositionally biased region" description="Polar residues" evidence="1">
    <location>
        <begin position="1"/>
        <end position="12"/>
    </location>
</feature>
<evidence type="ECO:0000256" key="1">
    <source>
        <dbReference type="SAM" id="MobiDB-lite"/>
    </source>
</evidence>
<sequence length="79" mass="8852">MVSKAPLSNSPISRRPIGQHKKAAPAGGEIERSINVIRRESHMEQKVDIRLDSEALDNAIEKANRLAELLREAQQIVRN</sequence>
<keyword evidence="3" id="KW-1185">Reference proteome</keyword>
<dbReference type="HOGENOM" id="CLU_2598335_0_0_9"/>